<protein>
    <recommendedName>
        <fullName evidence="8">Bifunctional chorismate mutase/prephenate dehydratase</fullName>
        <ecNumber evidence="7">4.2.1.51</ecNumber>
        <ecNumber evidence="6">5.4.99.5</ecNumber>
    </recommendedName>
    <alternativeName>
        <fullName evidence="17">Chorismate mutase-prephenate dehydratase</fullName>
    </alternativeName>
    <alternativeName>
        <fullName evidence="16">p-protein</fullName>
    </alternativeName>
</protein>
<dbReference type="Proteomes" id="UP000199227">
    <property type="component" value="Unassembled WGS sequence"/>
</dbReference>
<keyword evidence="11" id="KW-0057">Aromatic amino acid biosynthesis</keyword>
<evidence type="ECO:0000256" key="3">
    <source>
        <dbReference type="ARBA" id="ARBA00004496"/>
    </source>
</evidence>
<dbReference type="SUPFAM" id="SSF53850">
    <property type="entry name" value="Periplasmic binding protein-like II"/>
    <property type="match status" value="1"/>
</dbReference>
<evidence type="ECO:0000256" key="2">
    <source>
        <dbReference type="ARBA" id="ARBA00002364"/>
    </source>
</evidence>
<comment type="function">
    <text evidence="2">Catalyzes the Claisen rearrangement of chorismate to prephenate and the decarboxylation/dehydration of prephenate to phenylpyruvate.</text>
</comment>
<dbReference type="InterPro" id="IPR036979">
    <property type="entry name" value="CM_dom_sf"/>
</dbReference>
<feature type="domain" description="ACT" evidence="22">
    <location>
        <begin position="275"/>
        <end position="353"/>
    </location>
</feature>
<feature type="domain" description="Chorismate mutase" evidence="20">
    <location>
        <begin position="1"/>
        <end position="87"/>
    </location>
</feature>
<evidence type="ECO:0000313" key="23">
    <source>
        <dbReference type="EMBL" id="SFP40415.1"/>
    </source>
</evidence>
<keyword evidence="10" id="KW-0028">Amino-acid biosynthesis</keyword>
<evidence type="ECO:0000256" key="18">
    <source>
        <dbReference type="ARBA" id="ARBA00047848"/>
    </source>
</evidence>
<dbReference type="CDD" id="cd13630">
    <property type="entry name" value="PBP2_PDT_1"/>
    <property type="match status" value="1"/>
</dbReference>
<proteinExistence type="predicted"/>
<evidence type="ECO:0000256" key="14">
    <source>
        <dbReference type="ARBA" id="ARBA00023239"/>
    </source>
</evidence>
<dbReference type="OrthoDB" id="9802281at2"/>
<organism evidence="23 24">
    <name type="scientific">Hydrogenimonas thermophila</name>
    <dbReference type="NCBI Taxonomy" id="223786"/>
    <lineage>
        <taxon>Bacteria</taxon>
        <taxon>Pseudomonadati</taxon>
        <taxon>Campylobacterota</taxon>
        <taxon>Epsilonproteobacteria</taxon>
        <taxon>Campylobacterales</taxon>
        <taxon>Hydrogenimonadaceae</taxon>
        <taxon>Hydrogenimonas</taxon>
    </lineage>
</organism>
<dbReference type="GO" id="GO:0005737">
    <property type="term" value="C:cytoplasm"/>
    <property type="evidence" value="ECO:0007669"/>
    <property type="project" value="UniProtKB-SubCell"/>
</dbReference>
<dbReference type="Pfam" id="PF01817">
    <property type="entry name" value="CM_2"/>
    <property type="match status" value="1"/>
</dbReference>
<dbReference type="EC" id="4.2.1.51" evidence="7"/>
<comment type="pathway">
    <text evidence="4">Amino-acid biosynthesis; L-phenylalanine biosynthesis; phenylpyruvate from prephenate: step 1/1.</text>
</comment>
<dbReference type="SUPFAM" id="SSF48600">
    <property type="entry name" value="Chorismate mutase II"/>
    <property type="match status" value="1"/>
</dbReference>
<gene>
    <name evidence="23" type="ORF">SAMN05216234_11815</name>
</gene>
<dbReference type="EMBL" id="FOXB01000018">
    <property type="protein sequence ID" value="SFP40415.1"/>
    <property type="molecule type" value="Genomic_DNA"/>
</dbReference>
<dbReference type="GO" id="GO:0004664">
    <property type="term" value="F:prephenate dehydratase activity"/>
    <property type="evidence" value="ECO:0007669"/>
    <property type="project" value="UniProtKB-EC"/>
</dbReference>
<evidence type="ECO:0000259" key="22">
    <source>
        <dbReference type="PROSITE" id="PS51671"/>
    </source>
</evidence>
<dbReference type="UniPathway" id="UPA00120">
    <property type="reaction ID" value="UER00203"/>
</dbReference>
<dbReference type="PIRSF" id="PIRSF001500">
    <property type="entry name" value="Chor_mut_pdt_Ppr"/>
    <property type="match status" value="1"/>
</dbReference>
<evidence type="ECO:0000256" key="7">
    <source>
        <dbReference type="ARBA" id="ARBA00013147"/>
    </source>
</evidence>
<dbReference type="InterPro" id="IPR036263">
    <property type="entry name" value="Chorismate_II_sf"/>
</dbReference>
<dbReference type="NCBIfam" id="NF008865">
    <property type="entry name" value="PRK11898.1"/>
    <property type="match status" value="1"/>
</dbReference>
<dbReference type="GO" id="GO:0004106">
    <property type="term" value="F:chorismate mutase activity"/>
    <property type="evidence" value="ECO:0007669"/>
    <property type="project" value="UniProtKB-EC"/>
</dbReference>
<dbReference type="EC" id="5.4.99.5" evidence="6"/>
<keyword evidence="13" id="KW-0413">Isomerase</keyword>
<evidence type="ECO:0000256" key="15">
    <source>
        <dbReference type="ARBA" id="ARBA00023268"/>
    </source>
</evidence>
<dbReference type="PANTHER" id="PTHR21022:SF19">
    <property type="entry name" value="PREPHENATE DEHYDRATASE-RELATED"/>
    <property type="match status" value="1"/>
</dbReference>
<dbReference type="PROSITE" id="PS51168">
    <property type="entry name" value="CHORISMATE_MUT_2"/>
    <property type="match status" value="1"/>
</dbReference>
<evidence type="ECO:0000256" key="17">
    <source>
        <dbReference type="ARBA" id="ARBA00031520"/>
    </source>
</evidence>
<dbReference type="Pfam" id="PF00800">
    <property type="entry name" value="PDT"/>
    <property type="match status" value="1"/>
</dbReference>
<dbReference type="Gene3D" id="1.20.59.10">
    <property type="entry name" value="Chorismate mutase"/>
    <property type="match status" value="1"/>
</dbReference>
<dbReference type="PANTHER" id="PTHR21022">
    <property type="entry name" value="PREPHENATE DEHYDRATASE P PROTEIN"/>
    <property type="match status" value="1"/>
</dbReference>
<keyword evidence="9" id="KW-0963">Cytoplasm</keyword>
<comment type="catalytic activity">
    <reaction evidence="18">
        <text>prephenate + H(+) = 3-phenylpyruvate + CO2 + H2O</text>
        <dbReference type="Rhea" id="RHEA:21648"/>
        <dbReference type="ChEBI" id="CHEBI:15377"/>
        <dbReference type="ChEBI" id="CHEBI:15378"/>
        <dbReference type="ChEBI" id="CHEBI:16526"/>
        <dbReference type="ChEBI" id="CHEBI:18005"/>
        <dbReference type="ChEBI" id="CHEBI:29934"/>
        <dbReference type="EC" id="4.2.1.51"/>
    </reaction>
</comment>
<evidence type="ECO:0000256" key="12">
    <source>
        <dbReference type="ARBA" id="ARBA00023222"/>
    </source>
</evidence>
<reference evidence="23 24" key="1">
    <citation type="submission" date="2016-10" db="EMBL/GenBank/DDBJ databases">
        <authorList>
            <person name="de Groot N.N."/>
        </authorList>
    </citation>
    <scope>NUCLEOTIDE SEQUENCE [LARGE SCALE GENOMIC DNA]</scope>
    <source>
        <strain evidence="23 24">EP1-55-1</strain>
    </source>
</reference>
<feature type="site" description="Essential for prephenate dehydratase activity" evidence="19">
    <location>
        <position position="256"/>
    </location>
</feature>
<dbReference type="InterPro" id="IPR008242">
    <property type="entry name" value="Chor_mutase/pphenate_deHydtase"/>
</dbReference>
<comment type="subcellular location">
    <subcellularLocation>
        <location evidence="3">Cytoplasm</location>
    </subcellularLocation>
</comment>
<accession>A0A1I5Q2F9</accession>
<dbReference type="AlphaFoldDB" id="A0A1I5Q2F9"/>
<evidence type="ECO:0000256" key="6">
    <source>
        <dbReference type="ARBA" id="ARBA00012404"/>
    </source>
</evidence>
<evidence type="ECO:0000256" key="1">
    <source>
        <dbReference type="ARBA" id="ARBA00000824"/>
    </source>
</evidence>
<dbReference type="SUPFAM" id="SSF55021">
    <property type="entry name" value="ACT-like"/>
    <property type="match status" value="1"/>
</dbReference>
<dbReference type="PROSITE" id="PS51171">
    <property type="entry name" value="PREPHENATE_DEHYDR_3"/>
    <property type="match status" value="1"/>
</dbReference>
<keyword evidence="14" id="KW-0456">Lyase</keyword>
<dbReference type="SMART" id="SM00830">
    <property type="entry name" value="CM_2"/>
    <property type="match status" value="1"/>
</dbReference>
<evidence type="ECO:0000256" key="16">
    <source>
        <dbReference type="ARBA" id="ARBA00031175"/>
    </source>
</evidence>
<evidence type="ECO:0000256" key="19">
    <source>
        <dbReference type="PIRSR" id="PIRSR001500-2"/>
    </source>
</evidence>
<dbReference type="Pfam" id="PF01842">
    <property type="entry name" value="ACT"/>
    <property type="match status" value="1"/>
</dbReference>
<evidence type="ECO:0000256" key="4">
    <source>
        <dbReference type="ARBA" id="ARBA00004741"/>
    </source>
</evidence>
<dbReference type="Gene3D" id="3.40.190.10">
    <property type="entry name" value="Periplasmic binding protein-like II"/>
    <property type="match status" value="2"/>
</dbReference>
<comment type="pathway">
    <text evidence="5">Metabolic intermediate biosynthesis; prephenate biosynthesis; prephenate from chorismate: step 1/1.</text>
</comment>
<evidence type="ECO:0000313" key="24">
    <source>
        <dbReference type="Proteomes" id="UP000199227"/>
    </source>
</evidence>
<dbReference type="InterPro" id="IPR045865">
    <property type="entry name" value="ACT-like_dom_sf"/>
</dbReference>
<evidence type="ECO:0000256" key="8">
    <source>
        <dbReference type="ARBA" id="ARBA00014401"/>
    </source>
</evidence>
<comment type="catalytic activity">
    <reaction evidence="1">
        <text>chorismate = prephenate</text>
        <dbReference type="Rhea" id="RHEA:13897"/>
        <dbReference type="ChEBI" id="CHEBI:29748"/>
        <dbReference type="ChEBI" id="CHEBI:29934"/>
        <dbReference type="EC" id="5.4.99.5"/>
    </reaction>
</comment>
<keyword evidence="12" id="KW-0584">Phenylalanine biosynthesis</keyword>
<dbReference type="PROSITE" id="PS00857">
    <property type="entry name" value="PREPHENATE_DEHYDR_1"/>
    <property type="match status" value="1"/>
</dbReference>
<dbReference type="GO" id="GO:0009094">
    <property type="term" value="P:L-phenylalanine biosynthetic process"/>
    <property type="evidence" value="ECO:0007669"/>
    <property type="project" value="UniProtKB-UniPathway"/>
</dbReference>
<dbReference type="NCBIfam" id="TIGR01807">
    <property type="entry name" value="CM_P2"/>
    <property type="match status" value="1"/>
</dbReference>
<dbReference type="InterPro" id="IPR001086">
    <property type="entry name" value="Preph_deHydtase"/>
</dbReference>
<dbReference type="CDD" id="cd04905">
    <property type="entry name" value="ACT_CM-PDT"/>
    <property type="match status" value="1"/>
</dbReference>
<dbReference type="InterPro" id="IPR010957">
    <property type="entry name" value="G/b/e-P-prot_chorismate_mutase"/>
</dbReference>
<dbReference type="PROSITE" id="PS51671">
    <property type="entry name" value="ACT"/>
    <property type="match status" value="1"/>
</dbReference>
<evidence type="ECO:0000256" key="5">
    <source>
        <dbReference type="ARBA" id="ARBA00004817"/>
    </source>
</evidence>
<dbReference type="GO" id="GO:0046417">
    <property type="term" value="P:chorismate metabolic process"/>
    <property type="evidence" value="ECO:0007669"/>
    <property type="project" value="InterPro"/>
</dbReference>
<sequence length="353" mass="40363">MNLDELRKQIDSIDDKLLELLNERIKIVQKVGELKHKTGGAIYRPEREKAIIKRLSEQNNGPMTEAAIEAIFLEIFAVARNFEQPQKVAYLGPEGSFTHQAAENRFGAMSEYIPLHSISAVFKAVHAKRAKFAVVPIENNTNGFVGETLDELAKTDLKIVAELYMPIHHSFVTKAQKLHNIKRIYSKDIAFNQCRNFLMEHELDAIEYIPVESTSKAAKLASQDPESAAICSHIAAKLYQVPVMFENIEDNHKNKTRFIILSDFENLQSGDDKTSILARLFDRPGSLYEFLQSFHDANVNLKKIESRPAPEEEGFDYWFYIDFEGHKDDPNIQKLFKKHESEIKYLGSYVKNG</sequence>
<feature type="domain" description="Prephenate dehydratase" evidence="21">
    <location>
        <begin position="87"/>
        <end position="263"/>
    </location>
</feature>
<dbReference type="UniPathway" id="UPA00121">
    <property type="reaction ID" value="UER00345"/>
</dbReference>
<evidence type="ECO:0000256" key="11">
    <source>
        <dbReference type="ARBA" id="ARBA00023141"/>
    </source>
</evidence>
<dbReference type="RefSeq" id="WP_092912452.1">
    <property type="nucleotide sequence ID" value="NZ_CP136592.1"/>
</dbReference>
<dbReference type="Gene3D" id="3.30.70.260">
    <property type="match status" value="1"/>
</dbReference>
<evidence type="ECO:0000256" key="10">
    <source>
        <dbReference type="ARBA" id="ARBA00022605"/>
    </source>
</evidence>
<keyword evidence="15" id="KW-0511">Multifunctional enzyme</keyword>
<evidence type="ECO:0000256" key="9">
    <source>
        <dbReference type="ARBA" id="ARBA00022490"/>
    </source>
</evidence>
<keyword evidence="24" id="KW-1185">Reference proteome</keyword>
<evidence type="ECO:0000256" key="13">
    <source>
        <dbReference type="ARBA" id="ARBA00023235"/>
    </source>
</evidence>
<dbReference type="InterPro" id="IPR002701">
    <property type="entry name" value="CM_II_prokaryot"/>
</dbReference>
<dbReference type="InterPro" id="IPR002912">
    <property type="entry name" value="ACT_dom"/>
</dbReference>
<dbReference type="InterPro" id="IPR018528">
    <property type="entry name" value="Preph_deHydtase_CS"/>
</dbReference>
<evidence type="ECO:0000259" key="20">
    <source>
        <dbReference type="PROSITE" id="PS51168"/>
    </source>
</evidence>
<evidence type="ECO:0000259" key="21">
    <source>
        <dbReference type="PROSITE" id="PS51171"/>
    </source>
</evidence>
<name>A0A1I5Q2F9_9BACT</name>
<dbReference type="STRING" id="223786.SAMN05216234_11815"/>